<comment type="caution">
    <text evidence="6">The sequence shown here is derived from an EMBL/GenBank/DDBJ whole genome shotgun (WGS) entry which is preliminary data.</text>
</comment>
<dbReference type="InterPro" id="IPR003785">
    <property type="entry name" value="Creatininase/forma_Hydrolase"/>
</dbReference>
<proteinExistence type="inferred from homology"/>
<dbReference type="PANTHER" id="PTHR35005:SF1">
    <property type="entry name" value="2-AMINO-5-FORMYLAMINO-6-RIBOSYLAMINOPYRIMIDIN-4(3H)-ONE 5'-MONOPHOSPHATE DEFORMYLASE"/>
    <property type="match status" value="1"/>
</dbReference>
<dbReference type="SUPFAM" id="SSF102215">
    <property type="entry name" value="Creatininase"/>
    <property type="match status" value="1"/>
</dbReference>
<keyword evidence="2" id="KW-0479">Metal-binding</keyword>
<evidence type="ECO:0000256" key="4">
    <source>
        <dbReference type="ARBA" id="ARBA00022833"/>
    </source>
</evidence>
<reference evidence="6" key="1">
    <citation type="submission" date="2021-01" db="EMBL/GenBank/DDBJ databases">
        <title>Whole genome shotgun sequence of Actinoplanes nipponensis NBRC 14063.</title>
        <authorList>
            <person name="Komaki H."/>
            <person name="Tamura T."/>
        </authorList>
    </citation>
    <scope>NUCLEOTIDE SEQUENCE</scope>
    <source>
        <strain evidence="6">NBRC 14063</strain>
    </source>
</reference>
<protein>
    <submittedName>
        <fullName evidence="6">Creatinine amidohydrolase</fullName>
    </submittedName>
</protein>
<keyword evidence="3" id="KW-0378">Hydrolase</keyword>
<accession>A0A919JLQ5</accession>
<evidence type="ECO:0000256" key="2">
    <source>
        <dbReference type="ARBA" id="ARBA00022723"/>
    </source>
</evidence>
<gene>
    <name evidence="6" type="ORF">Ani05nite_50740</name>
</gene>
<evidence type="ECO:0000313" key="7">
    <source>
        <dbReference type="Proteomes" id="UP000647172"/>
    </source>
</evidence>
<dbReference type="GO" id="GO:0009231">
    <property type="term" value="P:riboflavin biosynthetic process"/>
    <property type="evidence" value="ECO:0007669"/>
    <property type="project" value="TreeGrafter"/>
</dbReference>
<organism evidence="6 7">
    <name type="scientific">Actinoplanes nipponensis</name>
    <dbReference type="NCBI Taxonomy" id="135950"/>
    <lineage>
        <taxon>Bacteria</taxon>
        <taxon>Bacillati</taxon>
        <taxon>Actinomycetota</taxon>
        <taxon>Actinomycetes</taxon>
        <taxon>Micromonosporales</taxon>
        <taxon>Micromonosporaceae</taxon>
        <taxon>Actinoplanes</taxon>
    </lineage>
</organism>
<comment type="similarity">
    <text evidence="5">Belongs to the creatininase superfamily.</text>
</comment>
<evidence type="ECO:0000313" key="6">
    <source>
        <dbReference type="EMBL" id="GIE51540.1"/>
    </source>
</evidence>
<dbReference type="EMBL" id="BOMQ01000060">
    <property type="protein sequence ID" value="GIE51540.1"/>
    <property type="molecule type" value="Genomic_DNA"/>
</dbReference>
<dbReference type="GO" id="GO:0016811">
    <property type="term" value="F:hydrolase activity, acting on carbon-nitrogen (but not peptide) bonds, in linear amides"/>
    <property type="evidence" value="ECO:0007669"/>
    <property type="project" value="TreeGrafter"/>
</dbReference>
<dbReference type="Proteomes" id="UP000647172">
    <property type="component" value="Unassembled WGS sequence"/>
</dbReference>
<evidence type="ECO:0000256" key="3">
    <source>
        <dbReference type="ARBA" id="ARBA00022801"/>
    </source>
</evidence>
<dbReference type="Pfam" id="PF02633">
    <property type="entry name" value="Creatininase"/>
    <property type="match status" value="1"/>
</dbReference>
<dbReference type="RefSeq" id="WP_239130604.1">
    <property type="nucleotide sequence ID" value="NZ_BAAAYJ010000099.1"/>
</dbReference>
<dbReference type="PANTHER" id="PTHR35005">
    <property type="entry name" value="3-DEHYDRO-SCYLLO-INOSOSE HYDROLASE"/>
    <property type="match status" value="1"/>
</dbReference>
<sequence length="246" mass="26012">MDLTPHTTTADIRRCRPTTAVLPVGSFEQHGDFLPLATDTLIATAIATRIAAIYNVLLLPAVTMSCSHEHAAWPGTVSISHQTLAAIITDVADSLHAQGVHRLAIVNAHGGNYVLSNVVQAANANAPRSMTLFPTRTDWDTARRDAELETSAHDDMHAGELEASILVAAYPEVLRDGALEQDHVGGDRSLLLVGGMSAYTPSGVIGKPSAATAAKGKALLDSLASSFGAHLQFLDEQQLMHGRAQK</sequence>
<keyword evidence="4" id="KW-0862">Zinc</keyword>
<dbReference type="GO" id="GO:0046872">
    <property type="term" value="F:metal ion binding"/>
    <property type="evidence" value="ECO:0007669"/>
    <property type="project" value="UniProtKB-KW"/>
</dbReference>
<evidence type="ECO:0000256" key="1">
    <source>
        <dbReference type="ARBA" id="ARBA00001947"/>
    </source>
</evidence>
<keyword evidence="7" id="KW-1185">Reference proteome</keyword>
<comment type="cofactor">
    <cofactor evidence="1">
        <name>Zn(2+)</name>
        <dbReference type="ChEBI" id="CHEBI:29105"/>
    </cofactor>
</comment>
<name>A0A919JLQ5_9ACTN</name>
<evidence type="ECO:0000256" key="5">
    <source>
        <dbReference type="ARBA" id="ARBA00024029"/>
    </source>
</evidence>
<dbReference type="InterPro" id="IPR024087">
    <property type="entry name" value="Creatininase-like_sf"/>
</dbReference>
<dbReference type="Gene3D" id="3.40.50.10310">
    <property type="entry name" value="Creatininase"/>
    <property type="match status" value="1"/>
</dbReference>
<dbReference type="AlphaFoldDB" id="A0A919JLQ5"/>